<evidence type="ECO:0000256" key="1">
    <source>
        <dbReference type="SAM" id="MobiDB-lite"/>
    </source>
</evidence>
<reference evidence="2 3" key="1">
    <citation type="journal article" date="2013" name="Genome Biol.">
        <title>The genome sequence of the most widely cultivated cacao type and its use to identify candidate genes regulating pod color.</title>
        <authorList>
            <person name="Motamayor J.C."/>
            <person name="Mockaitis K."/>
            <person name="Schmutz J."/>
            <person name="Haiminen N."/>
            <person name="Iii D.L."/>
            <person name="Cornejo O."/>
            <person name="Findley S.D."/>
            <person name="Zheng P."/>
            <person name="Utro F."/>
            <person name="Royaert S."/>
            <person name="Saski C."/>
            <person name="Jenkins J."/>
            <person name="Podicheti R."/>
            <person name="Zhao M."/>
            <person name="Scheffler B.E."/>
            <person name="Stack J.C."/>
            <person name="Feltus F.A."/>
            <person name="Mustiga G.M."/>
            <person name="Amores F."/>
            <person name="Phillips W."/>
            <person name="Marelli J.P."/>
            <person name="May G.D."/>
            <person name="Shapiro H."/>
            <person name="Ma J."/>
            <person name="Bustamante C.D."/>
            <person name="Schnell R.J."/>
            <person name="Main D."/>
            <person name="Gilbert D."/>
            <person name="Parida L."/>
            <person name="Kuhn D.N."/>
        </authorList>
    </citation>
    <scope>NUCLEOTIDE SEQUENCE [LARGE SCALE GENOMIC DNA]</scope>
    <source>
        <strain evidence="3">cv. Matina 1-6</strain>
    </source>
</reference>
<protein>
    <submittedName>
        <fullName evidence="2">PLAC8 family protein isoform 1</fullName>
    </submittedName>
</protein>
<dbReference type="PANTHER" id="PTHR15907">
    <property type="entry name" value="DUF614 FAMILY PROTEIN-RELATED"/>
    <property type="match status" value="1"/>
</dbReference>
<dbReference type="InterPro" id="IPR006461">
    <property type="entry name" value="PLAC_motif_containing"/>
</dbReference>
<dbReference type="OMA" id="MIPPNEQ"/>
<name>A0A061ET13_THECC</name>
<dbReference type="Pfam" id="PF04749">
    <property type="entry name" value="PLAC8"/>
    <property type="match status" value="1"/>
</dbReference>
<evidence type="ECO:0000313" key="3">
    <source>
        <dbReference type="Proteomes" id="UP000026915"/>
    </source>
</evidence>
<dbReference type="Gramene" id="EOY07783">
    <property type="protein sequence ID" value="EOY07783"/>
    <property type="gene ID" value="TCM_022112"/>
</dbReference>
<dbReference type="STRING" id="3641.A0A061ET13"/>
<proteinExistence type="predicted"/>
<feature type="region of interest" description="Disordered" evidence="1">
    <location>
        <begin position="1"/>
        <end position="44"/>
    </location>
</feature>
<dbReference type="EMBL" id="CM001883">
    <property type="protein sequence ID" value="EOY07783.1"/>
    <property type="molecule type" value="Genomic_DNA"/>
</dbReference>
<gene>
    <name evidence="2" type="ORF">TCM_022112</name>
</gene>
<keyword evidence="3" id="KW-1185">Reference proteome</keyword>
<accession>A0A061ET13</accession>
<feature type="compositionally biased region" description="Basic and acidic residues" evidence="1">
    <location>
        <begin position="24"/>
        <end position="41"/>
    </location>
</feature>
<dbReference type="FunCoup" id="A0A061ET13">
    <property type="interactions" value="134"/>
</dbReference>
<sequence>MAHNNGSNNNDREESSPLLSKQVVEGDEKKEANGKKSKEATAEVAASPAVSTAAGYGWTADGLPLGHGSVVGEPMGRAQWDSPLLACLGRNDEFCSSDVEVCLLGSMAPCVLYGSNVERLGSVPGTFANHCLPYSGLYLIGNSFFGWNCLAPWFSYPSRTAIRRKFNLEAILYLLVNCFLPLHVVSPSCGDGGGGEVKCSVGTCEALNRLCGCCGSCVEDEMQREQCESACDFATHVFCHACALCQEGRELRRRLPHPGFNAQPVLVMMPPGEQTMGRGA</sequence>
<organism evidence="2 3">
    <name type="scientific">Theobroma cacao</name>
    <name type="common">Cacao</name>
    <name type="synonym">Cocoa</name>
    <dbReference type="NCBI Taxonomy" id="3641"/>
    <lineage>
        <taxon>Eukaryota</taxon>
        <taxon>Viridiplantae</taxon>
        <taxon>Streptophyta</taxon>
        <taxon>Embryophyta</taxon>
        <taxon>Tracheophyta</taxon>
        <taxon>Spermatophyta</taxon>
        <taxon>Magnoliopsida</taxon>
        <taxon>eudicotyledons</taxon>
        <taxon>Gunneridae</taxon>
        <taxon>Pentapetalae</taxon>
        <taxon>rosids</taxon>
        <taxon>malvids</taxon>
        <taxon>Malvales</taxon>
        <taxon>Malvaceae</taxon>
        <taxon>Byttnerioideae</taxon>
        <taxon>Theobroma</taxon>
    </lineage>
</organism>
<dbReference type="eggNOG" id="ENOG502QVVC">
    <property type="taxonomic scope" value="Eukaryota"/>
</dbReference>
<evidence type="ECO:0000313" key="2">
    <source>
        <dbReference type="EMBL" id="EOY07783.1"/>
    </source>
</evidence>
<dbReference type="Proteomes" id="UP000026915">
    <property type="component" value="Chromosome 5"/>
</dbReference>
<dbReference type="InParanoid" id="A0A061ET13"/>
<dbReference type="AlphaFoldDB" id="A0A061ET13"/>